<protein>
    <submittedName>
        <fullName evidence="5">Spermatogenesis-associated protein 31D1-like</fullName>
    </submittedName>
</protein>
<name>A0ABM2YBF5_MESAU</name>
<feature type="region of interest" description="Disordered" evidence="2">
    <location>
        <begin position="164"/>
        <end position="190"/>
    </location>
</feature>
<feature type="region of interest" description="Disordered" evidence="2">
    <location>
        <begin position="564"/>
        <end position="606"/>
    </location>
</feature>
<feature type="region of interest" description="Disordered" evidence="2">
    <location>
        <begin position="686"/>
        <end position="707"/>
    </location>
</feature>
<dbReference type="PANTHER" id="PTHR21859">
    <property type="entry name" value="ACROSOME-SPECIFIC PROTEIN"/>
    <property type="match status" value="1"/>
</dbReference>
<dbReference type="PANTHER" id="PTHR21859:SF51">
    <property type="entry name" value="RIKEN CDNA 1700014D04 GENE"/>
    <property type="match status" value="1"/>
</dbReference>
<dbReference type="Proteomes" id="UP000886700">
    <property type="component" value="Unplaced"/>
</dbReference>
<feature type="domain" description="SPATA31" evidence="3">
    <location>
        <begin position="67"/>
        <end position="444"/>
    </location>
</feature>
<feature type="compositionally biased region" description="Pro residues" evidence="2">
    <location>
        <begin position="174"/>
        <end position="184"/>
    </location>
</feature>
<reference evidence="5" key="1">
    <citation type="submission" date="2025-08" db="UniProtKB">
        <authorList>
            <consortium name="RefSeq"/>
        </authorList>
    </citation>
    <scope>IDENTIFICATION</scope>
    <source>
        <tissue evidence="5">Liver</tissue>
    </source>
</reference>
<dbReference type="GeneID" id="121143697"/>
<feature type="region of interest" description="Disordered" evidence="2">
    <location>
        <begin position="786"/>
        <end position="840"/>
    </location>
</feature>
<dbReference type="InterPro" id="IPR039509">
    <property type="entry name" value="SPATA31"/>
</dbReference>
<evidence type="ECO:0000313" key="4">
    <source>
        <dbReference type="Proteomes" id="UP000886700"/>
    </source>
</evidence>
<evidence type="ECO:0000313" key="5">
    <source>
        <dbReference type="RefSeq" id="XP_040612053.1"/>
    </source>
</evidence>
<dbReference type="RefSeq" id="XP_040612053.1">
    <property type="nucleotide sequence ID" value="XM_040756119.1"/>
</dbReference>
<evidence type="ECO:0000256" key="1">
    <source>
        <dbReference type="ARBA" id="ARBA00035009"/>
    </source>
</evidence>
<keyword evidence="4" id="KW-1185">Reference proteome</keyword>
<proteinExistence type="inferred from homology"/>
<comment type="similarity">
    <text evidence="1">Belongs to the SPATA31 family.</text>
</comment>
<evidence type="ECO:0000259" key="3">
    <source>
        <dbReference type="Pfam" id="PF14650"/>
    </source>
</evidence>
<feature type="compositionally biased region" description="Basic and acidic residues" evidence="2">
    <location>
        <begin position="803"/>
        <end position="837"/>
    </location>
</feature>
<organism evidence="4 5">
    <name type="scientific">Mesocricetus auratus</name>
    <name type="common">Golden hamster</name>
    <dbReference type="NCBI Taxonomy" id="10036"/>
    <lineage>
        <taxon>Eukaryota</taxon>
        <taxon>Metazoa</taxon>
        <taxon>Chordata</taxon>
        <taxon>Craniata</taxon>
        <taxon>Vertebrata</taxon>
        <taxon>Euteleostomi</taxon>
        <taxon>Mammalia</taxon>
        <taxon>Eutheria</taxon>
        <taxon>Euarchontoglires</taxon>
        <taxon>Glires</taxon>
        <taxon>Rodentia</taxon>
        <taxon>Myomorpha</taxon>
        <taxon>Muroidea</taxon>
        <taxon>Cricetidae</taxon>
        <taxon>Cricetinae</taxon>
        <taxon>Mesocricetus</taxon>
    </lineage>
</organism>
<feature type="compositionally biased region" description="Polar residues" evidence="2">
    <location>
        <begin position="913"/>
        <end position="928"/>
    </location>
</feature>
<sequence length="976" mass="107537">MKKTMTCQALEKNTKDEGIFPEPKGSECQLPAPWDFLGSSATDQDAPAPQANWNLKGKLGKLGISEKLLRMTILGGDLGQKRSQLFWGLPSLHSESIVATLLVLPLNSYPLEPHLVLFNGVCRAVAAPGLGHGSAALPQPHTLPLSFAGPQPFPRGARPQPQTLPFPRAHVRCPPSPMRSPPLPRGRTFQRPHTRTVSGVLGGNEHLQGYLLQNHQDSLWSLVPEWQQYGTPFGLLVPSLPLVSQPSRNYVSTPRTGHFHFGSELQDNLEPYGPNNPIPPWCYHQASGRTGVLEVMVPRFKPTETSPHSCKCTRPQRTVHWDQSCSDLRTAEPRRSGSFCERASVKPQLNKDVAQNLGQILGKCPFGSPQMISGCYVLKGLRVVPETEIKWACPSGVGLENEQDGISRKSLDQRQTRSILRLHVSRKLWQITMGRIPIKVCCSWLAEDEMLKNSPTGSTHCDTSVPAIPFLDHKTQKMLEAHLIRYRVSQKWGPPIKVIESIKFYMSREAKTWPLPQPDHPLSSGIDLKRSFPRPLGENSKLSRKDNMETADVDSIIDHLPLTISHADGEGEGPLGKSHPGNGYEVTETTQATEGDRLSSDDNTSQYDAELQIRPWQEQPIKELVAESKSQNEVASPSRLAVTGGREIVGKHPAPVLIAPDTLLGARDVSVVLSGLGPGCNWEGPVRQSEVGSEPASAAATPHNPSRVSLPQEQAVLDFKKQLFNELKLKLEQQSQSQAEGYESDVSFASDSVAGFSLSSSNSASSTDVSVFRDFHPHLCNTGTGLDPWPGVLGHNAGSLAPAEKRPASPDNGKSETPKSEKRSQPVAGKSDKKSHPPESYFRRKIGQLFQWLYSRKDNTRRRTEKDRALFMSCGPPEAHELMATLGKLLEDKLLCRQRSGFLEWSQKNCLQAQPEPTNRQPSNQGASYAQHGGGKPNCYRPQTAIAPGPGQRHHVSFGQQPQFWSYFPSCESRDL</sequence>
<feature type="region of interest" description="Disordered" evidence="2">
    <location>
        <begin position="913"/>
        <end position="958"/>
    </location>
</feature>
<evidence type="ECO:0000256" key="2">
    <source>
        <dbReference type="SAM" id="MobiDB-lite"/>
    </source>
</evidence>
<gene>
    <name evidence="5" type="primary">LOC121143697</name>
</gene>
<dbReference type="Pfam" id="PF14650">
    <property type="entry name" value="FAM75"/>
    <property type="match status" value="1"/>
</dbReference>
<accession>A0ABM2YBF5</accession>
<feature type="region of interest" description="Disordered" evidence="2">
    <location>
        <begin position="524"/>
        <end position="548"/>
    </location>
</feature>